<reference evidence="2 3" key="1">
    <citation type="submission" date="2017-11" db="EMBL/GenBank/DDBJ databases">
        <title>Bacterial isolate from king chilli rhizosphere.</title>
        <authorList>
            <person name="Takhelmayum P."/>
            <person name="Sarangthem I."/>
        </authorList>
    </citation>
    <scope>NUCLEOTIDE SEQUENCE [LARGE SCALE GENOMIC DNA]</scope>
    <source>
        <strain evidence="3">t26</strain>
    </source>
</reference>
<gene>
    <name evidence="2" type="ORF">CWD94_30070</name>
</gene>
<evidence type="ECO:0000313" key="3">
    <source>
        <dbReference type="Proteomes" id="UP000232101"/>
    </source>
</evidence>
<dbReference type="AlphaFoldDB" id="A0A2M9PW79"/>
<dbReference type="InterPro" id="IPR010572">
    <property type="entry name" value="Tail_dom"/>
</dbReference>
<dbReference type="EMBL" id="PHQY01000764">
    <property type="protein sequence ID" value="PJO40080.1"/>
    <property type="molecule type" value="Genomic_DNA"/>
</dbReference>
<evidence type="ECO:0000313" key="2">
    <source>
        <dbReference type="EMBL" id="PJO40080.1"/>
    </source>
</evidence>
<dbReference type="Proteomes" id="UP000232101">
    <property type="component" value="Unassembled WGS sequence"/>
</dbReference>
<proteinExistence type="predicted"/>
<feature type="domain" description="Tail spike" evidence="1">
    <location>
        <begin position="81"/>
        <end position="299"/>
    </location>
</feature>
<dbReference type="RefSeq" id="WP_100546223.1">
    <property type="nucleotide sequence ID" value="NZ_PHQY01000764.1"/>
</dbReference>
<accession>A0A2M9PW79</accession>
<organism evidence="2 3">
    <name type="scientific">Lysinibacillus xylanilyticus</name>
    <dbReference type="NCBI Taxonomy" id="582475"/>
    <lineage>
        <taxon>Bacteria</taxon>
        <taxon>Bacillati</taxon>
        <taxon>Bacillota</taxon>
        <taxon>Bacilli</taxon>
        <taxon>Bacillales</taxon>
        <taxon>Bacillaceae</taxon>
        <taxon>Lysinibacillus</taxon>
    </lineage>
</organism>
<sequence>MLIVSNGTQVEPILETNYEKIEELNGALRISFNSFLHEKNPGHPLLDFETIIEDEDGHEYVVKDFGGDTISKKATAVHLYFSLADEFKYDIYSGTRTFDDFMSFVLVGTGWTFINEDVGGHQLLQNFGEANPIVLIEKLCAAFNCERQILPGKVLRFTKKIGADNDIQFRYRHNIETLSYSVNTANLKTQIRGYGAEGIDITYTSPLADSPRIGIRVADPIHDEKIESAEEMTTRLAGELPPAPETSIKVKVTTVDGDVGDMVWLIHEDLALEYQTRILSKKTKRDYSNSEVEIGNTQAKSIVDALLNQHATINANDKRYRSKFEQTNDRIDLEVEEIDASIAAIHIRADSITQSVTDLNNNLSSRITQTATEIRSEITAQVTTINNNIQSVRNDVSAVTQTASQIQSTVTSQQTQISGLGTRMSNAESNITQNAYQIQSKVSVTDFTGNNVVSMINQSATTIDIQASKINLIGAVNFLSDITGQLGTIYAGTINGVQINSAKIRISDDIDVGNNIRLGANSYGSKSIRFNSSANIYSTNASNLSISAETFSVPDGDVMLGNPYSNIYLNGNVIGDVAKGHTPGIGIAYSAASNYLYVRINGANVGYIKLN</sequence>
<dbReference type="Gene3D" id="3.55.50.40">
    <property type="match status" value="1"/>
</dbReference>
<protein>
    <recommendedName>
        <fullName evidence="1">Tail spike domain-containing protein</fullName>
    </recommendedName>
</protein>
<evidence type="ECO:0000259" key="1">
    <source>
        <dbReference type="Pfam" id="PF06605"/>
    </source>
</evidence>
<dbReference type="STRING" id="582475.ACZ11_24045"/>
<comment type="caution">
    <text evidence="2">The sequence shown here is derived from an EMBL/GenBank/DDBJ whole genome shotgun (WGS) entry which is preliminary data.</text>
</comment>
<name>A0A2M9PW79_9BACI</name>
<dbReference type="Pfam" id="PF06605">
    <property type="entry name" value="Prophage_tail"/>
    <property type="match status" value="1"/>
</dbReference>